<feature type="transmembrane region" description="Helical" evidence="6">
    <location>
        <begin position="123"/>
        <end position="143"/>
    </location>
</feature>
<evidence type="ECO:0000256" key="3">
    <source>
        <dbReference type="ARBA" id="ARBA00022692"/>
    </source>
</evidence>
<dbReference type="InterPro" id="IPR043428">
    <property type="entry name" value="LivM-like"/>
</dbReference>
<evidence type="ECO:0000256" key="5">
    <source>
        <dbReference type="ARBA" id="ARBA00023136"/>
    </source>
</evidence>
<evidence type="ECO:0000313" key="8">
    <source>
        <dbReference type="Proteomes" id="UP000248012"/>
    </source>
</evidence>
<dbReference type="OrthoDB" id="9814461at2"/>
<evidence type="ECO:0000256" key="1">
    <source>
        <dbReference type="ARBA" id="ARBA00004651"/>
    </source>
</evidence>
<keyword evidence="3 6" id="KW-0812">Transmembrane</keyword>
<feature type="transmembrane region" description="Helical" evidence="6">
    <location>
        <begin position="222"/>
        <end position="245"/>
    </location>
</feature>
<dbReference type="InterPro" id="IPR001851">
    <property type="entry name" value="ABC_transp_permease"/>
</dbReference>
<keyword evidence="4 6" id="KW-1133">Transmembrane helix</keyword>
<protein>
    <submittedName>
        <fullName evidence="7">Branched-chain amino acid ABC transporter permease</fullName>
    </submittedName>
</protein>
<dbReference type="GO" id="GO:0005886">
    <property type="term" value="C:plasma membrane"/>
    <property type="evidence" value="ECO:0007669"/>
    <property type="project" value="UniProtKB-SubCell"/>
</dbReference>
<reference evidence="7 8" key="1">
    <citation type="submission" date="2018-05" db="EMBL/GenBank/DDBJ databases">
        <title>Oceanovita maritima gen. nov., sp. nov., a marine bacterium in the family Rhodobacteraceae isolated from surface seawater of Lundu port Xiamen, China.</title>
        <authorList>
            <person name="Hetharua B.H."/>
            <person name="Min D."/>
            <person name="Liao H."/>
            <person name="Tian Y."/>
        </authorList>
    </citation>
    <scope>NUCLEOTIDE SEQUENCE [LARGE SCALE GENOMIC DNA]</scope>
    <source>
        <strain evidence="7 8">FSX-11</strain>
    </source>
</reference>
<organism evidence="7 8">
    <name type="scientific">Litorivita pollutaquae</name>
    <dbReference type="NCBI Taxonomy" id="2200892"/>
    <lineage>
        <taxon>Bacteria</taxon>
        <taxon>Pseudomonadati</taxon>
        <taxon>Pseudomonadota</taxon>
        <taxon>Alphaproteobacteria</taxon>
        <taxon>Rhodobacterales</taxon>
        <taxon>Paracoccaceae</taxon>
        <taxon>Litorivita</taxon>
    </lineage>
</organism>
<keyword evidence="2" id="KW-1003">Cell membrane</keyword>
<keyword evidence="5 6" id="KW-0472">Membrane</keyword>
<dbReference type="RefSeq" id="WP_110797330.1">
    <property type="nucleotide sequence ID" value="NZ_KZ826494.1"/>
</dbReference>
<feature type="transmembrane region" description="Helical" evidence="6">
    <location>
        <begin position="89"/>
        <end position="111"/>
    </location>
</feature>
<accession>A0A2V4MIC7</accession>
<feature type="transmembrane region" description="Helical" evidence="6">
    <location>
        <begin position="170"/>
        <end position="190"/>
    </location>
</feature>
<feature type="transmembrane region" description="Helical" evidence="6">
    <location>
        <begin position="51"/>
        <end position="77"/>
    </location>
</feature>
<dbReference type="EMBL" id="QFVT01000015">
    <property type="protein sequence ID" value="PYC46371.1"/>
    <property type="molecule type" value="Genomic_DNA"/>
</dbReference>
<dbReference type="PANTHER" id="PTHR30482">
    <property type="entry name" value="HIGH-AFFINITY BRANCHED-CHAIN AMINO ACID TRANSPORT SYSTEM PERMEASE"/>
    <property type="match status" value="1"/>
</dbReference>
<feature type="transmembrane region" description="Helical" evidence="6">
    <location>
        <begin position="25"/>
        <end position="44"/>
    </location>
</feature>
<dbReference type="Proteomes" id="UP000248012">
    <property type="component" value="Unassembled WGS sequence"/>
</dbReference>
<comment type="caution">
    <text evidence="7">The sequence shown here is derived from an EMBL/GenBank/DDBJ whole genome shotgun (WGS) entry which is preliminary data.</text>
</comment>
<dbReference type="Pfam" id="PF02653">
    <property type="entry name" value="BPD_transp_2"/>
    <property type="match status" value="1"/>
</dbReference>
<comment type="subcellular location">
    <subcellularLocation>
        <location evidence="1">Cell membrane</location>
        <topology evidence="1">Multi-pass membrane protein</topology>
    </subcellularLocation>
</comment>
<sequence>MQVLFKTNYDQDINYLVDRGERVRVLLALALALIAPLVVGGYFLSELTMFLVYIIAGLGLMVLVGFTGMVSFGHGAFLGIGAYTHSVLLGYGLPFFITLPAGALAAGLIGAALGRAASKMHGFYMAIATLAFAIVVETGIGAWEHVTGGHMGLSVPPMAAFGWEVTAGPLQYYLILALVVFCIWGVANLMRSPTGRAFVAVRDSETSARSLGLNIARTRIKAFFISAMLTGLAGGLLSHLVFYLSPESFGVNESLKLLLMVIVGGLGTITGAIFGAVFVSILPNLINLLQNFLPSSIAEAAGLEQLLFGAIISGFIMFEPEGLYGRWRKLRLFIETFPYYKRATFTRQKRYLKTERFR</sequence>
<evidence type="ECO:0000256" key="4">
    <source>
        <dbReference type="ARBA" id="ARBA00022989"/>
    </source>
</evidence>
<feature type="transmembrane region" description="Helical" evidence="6">
    <location>
        <begin position="257"/>
        <end position="285"/>
    </location>
</feature>
<evidence type="ECO:0000313" key="7">
    <source>
        <dbReference type="EMBL" id="PYC46371.1"/>
    </source>
</evidence>
<name>A0A2V4MIC7_9RHOB</name>
<proteinExistence type="predicted"/>
<keyword evidence="8" id="KW-1185">Reference proteome</keyword>
<evidence type="ECO:0000256" key="6">
    <source>
        <dbReference type="SAM" id="Phobius"/>
    </source>
</evidence>
<gene>
    <name evidence="7" type="ORF">DI396_15770</name>
</gene>
<dbReference type="AlphaFoldDB" id="A0A2V4MIC7"/>
<dbReference type="CDD" id="cd06581">
    <property type="entry name" value="TM_PBP1_LivM_like"/>
    <property type="match status" value="1"/>
</dbReference>
<dbReference type="GO" id="GO:0015658">
    <property type="term" value="F:branched-chain amino acid transmembrane transporter activity"/>
    <property type="evidence" value="ECO:0007669"/>
    <property type="project" value="InterPro"/>
</dbReference>
<evidence type="ECO:0000256" key="2">
    <source>
        <dbReference type="ARBA" id="ARBA00022475"/>
    </source>
</evidence>
<dbReference type="PANTHER" id="PTHR30482:SF20">
    <property type="entry name" value="HIGH-AFFINITY BRANCHED-CHAIN AMINO ACID TRANSPORT SYSTEM PERMEASE PROTEIN LIVM"/>
    <property type="match status" value="1"/>
</dbReference>